<evidence type="ECO:0000259" key="7">
    <source>
        <dbReference type="Pfam" id="PF00892"/>
    </source>
</evidence>
<feature type="transmembrane region" description="Helical" evidence="6">
    <location>
        <begin position="219"/>
        <end position="237"/>
    </location>
</feature>
<dbReference type="InParanoid" id="A0A0C2XDE1"/>
<evidence type="ECO:0000256" key="3">
    <source>
        <dbReference type="ARBA" id="ARBA00022989"/>
    </source>
</evidence>
<feature type="domain" description="EamA" evidence="7">
    <location>
        <begin position="85"/>
        <end position="185"/>
    </location>
</feature>
<evidence type="ECO:0000256" key="5">
    <source>
        <dbReference type="SAM" id="MobiDB-lite"/>
    </source>
</evidence>
<feature type="transmembrane region" description="Helical" evidence="6">
    <location>
        <begin position="117"/>
        <end position="138"/>
    </location>
</feature>
<organism evidence="8 9">
    <name type="scientific">Amanita muscaria (strain Koide BX008)</name>
    <dbReference type="NCBI Taxonomy" id="946122"/>
    <lineage>
        <taxon>Eukaryota</taxon>
        <taxon>Fungi</taxon>
        <taxon>Dikarya</taxon>
        <taxon>Basidiomycota</taxon>
        <taxon>Agaricomycotina</taxon>
        <taxon>Agaricomycetes</taxon>
        <taxon>Agaricomycetidae</taxon>
        <taxon>Agaricales</taxon>
        <taxon>Pluteineae</taxon>
        <taxon>Amanitaceae</taxon>
        <taxon>Amanita</taxon>
    </lineage>
</organism>
<dbReference type="InterPro" id="IPR000620">
    <property type="entry name" value="EamA_dom"/>
</dbReference>
<keyword evidence="3 6" id="KW-1133">Transmembrane helix</keyword>
<dbReference type="SUPFAM" id="SSF103481">
    <property type="entry name" value="Multidrug resistance efflux transporter EmrE"/>
    <property type="match status" value="2"/>
</dbReference>
<dbReference type="InterPro" id="IPR037185">
    <property type="entry name" value="EmrE-like"/>
</dbReference>
<dbReference type="PANTHER" id="PTHR22911:SF6">
    <property type="entry name" value="SOLUTE CARRIER FAMILY 35 MEMBER G1"/>
    <property type="match status" value="1"/>
</dbReference>
<gene>
    <name evidence="8" type="ORF">M378DRAFT_9889</name>
</gene>
<dbReference type="OrthoDB" id="306876at2759"/>
<feature type="transmembrane region" description="Helical" evidence="6">
    <location>
        <begin position="171"/>
        <end position="189"/>
    </location>
</feature>
<feature type="transmembrane region" description="Helical" evidence="6">
    <location>
        <begin position="282"/>
        <end position="301"/>
    </location>
</feature>
<dbReference type="Pfam" id="PF00892">
    <property type="entry name" value="EamA"/>
    <property type="match status" value="2"/>
</dbReference>
<feature type="transmembrane region" description="Helical" evidence="6">
    <location>
        <begin position="144"/>
        <end position="162"/>
    </location>
</feature>
<keyword evidence="2 6" id="KW-0812">Transmembrane</keyword>
<keyword evidence="4 6" id="KW-0472">Membrane</keyword>
<evidence type="ECO:0000256" key="1">
    <source>
        <dbReference type="ARBA" id="ARBA00004141"/>
    </source>
</evidence>
<dbReference type="Proteomes" id="UP000054549">
    <property type="component" value="Unassembled WGS sequence"/>
</dbReference>
<evidence type="ECO:0000313" key="8">
    <source>
        <dbReference type="EMBL" id="KIL66858.1"/>
    </source>
</evidence>
<dbReference type="HOGENOM" id="CLU_032828_4_1_1"/>
<feature type="transmembrane region" description="Helical" evidence="6">
    <location>
        <begin position="35"/>
        <end position="54"/>
    </location>
</feature>
<name>A0A0C2XDE1_AMAMK</name>
<feature type="domain" description="EamA" evidence="7">
    <location>
        <begin position="220"/>
        <end position="352"/>
    </location>
</feature>
<feature type="transmembrane region" description="Helical" evidence="6">
    <location>
        <begin position="249"/>
        <end position="270"/>
    </location>
</feature>
<dbReference type="EMBL" id="KN818234">
    <property type="protein sequence ID" value="KIL66858.1"/>
    <property type="molecule type" value="Genomic_DNA"/>
</dbReference>
<keyword evidence="9" id="KW-1185">Reference proteome</keyword>
<evidence type="ECO:0000313" key="9">
    <source>
        <dbReference type="Proteomes" id="UP000054549"/>
    </source>
</evidence>
<protein>
    <recommendedName>
        <fullName evidence="7">EamA domain-containing protein</fullName>
    </recommendedName>
</protein>
<feature type="compositionally biased region" description="Polar residues" evidence="5">
    <location>
        <begin position="386"/>
        <end position="404"/>
    </location>
</feature>
<comment type="subcellular location">
    <subcellularLocation>
        <location evidence="1">Membrane</location>
        <topology evidence="1">Multi-pass membrane protein</topology>
    </subcellularLocation>
</comment>
<feature type="region of interest" description="Disordered" evidence="5">
    <location>
        <begin position="382"/>
        <end position="404"/>
    </location>
</feature>
<evidence type="ECO:0000256" key="2">
    <source>
        <dbReference type="ARBA" id="ARBA00022692"/>
    </source>
</evidence>
<evidence type="ECO:0000256" key="6">
    <source>
        <dbReference type="SAM" id="Phobius"/>
    </source>
</evidence>
<dbReference type="STRING" id="946122.A0A0C2XDE1"/>
<dbReference type="PANTHER" id="PTHR22911">
    <property type="entry name" value="ACYL-MALONYL CONDENSING ENZYME-RELATED"/>
    <property type="match status" value="1"/>
</dbReference>
<reference evidence="8 9" key="1">
    <citation type="submission" date="2014-04" db="EMBL/GenBank/DDBJ databases">
        <title>Evolutionary Origins and Diversification of the Mycorrhizal Mutualists.</title>
        <authorList>
            <consortium name="DOE Joint Genome Institute"/>
            <consortium name="Mycorrhizal Genomics Consortium"/>
            <person name="Kohler A."/>
            <person name="Kuo A."/>
            <person name="Nagy L.G."/>
            <person name="Floudas D."/>
            <person name="Copeland A."/>
            <person name="Barry K.W."/>
            <person name="Cichocki N."/>
            <person name="Veneault-Fourrey C."/>
            <person name="LaButti K."/>
            <person name="Lindquist E.A."/>
            <person name="Lipzen A."/>
            <person name="Lundell T."/>
            <person name="Morin E."/>
            <person name="Murat C."/>
            <person name="Riley R."/>
            <person name="Ohm R."/>
            <person name="Sun H."/>
            <person name="Tunlid A."/>
            <person name="Henrissat B."/>
            <person name="Grigoriev I.V."/>
            <person name="Hibbett D.S."/>
            <person name="Martin F."/>
        </authorList>
    </citation>
    <scope>NUCLEOTIDE SEQUENCE [LARGE SCALE GENOMIC DNA]</scope>
    <source>
        <strain evidence="8 9">Koide BX008</strain>
    </source>
</reference>
<dbReference type="AlphaFoldDB" id="A0A0C2XDE1"/>
<dbReference type="GO" id="GO:0016020">
    <property type="term" value="C:membrane"/>
    <property type="evidence" value="ECO:0007669"/>
    <property type="project" value="UniProtKB-SubCell"/>
</dbReference>
<sequence>MSSPLNPQNERQPLINSEEQAQTKSVTEQFISDNAGLLLVILSEMFFSMMNAAVKFLRTDDAPIPVLQVILIRMVNLVSDRPRFLMVMQGLTGNNMSLPCTDVGGSILGPKGVRLLLLFRGVTGFVGVFGVYHALQYLSLPDATVLFFLSPLCTAMAGSLFLKETFGISQILAGFVSLIGVTLIARPPFLFGPDEMINFAPGVLAVPEVISVNDPMERMFAVCVALIGVLGITGGFVSVRAIGKQVHPLIVMTHFAVDCILISGVGMIVTKTPFILPSLTDSLILVMIGLFSFVGQTILTVALRLETAGRASIGLYTQIIFATIFQLAFFHTPESWLSILGTGLILSSAIYVAVTKKDAIHDRENRRHRTLDDGGELEAGAESCEPFNNTSHMTQSQSYGATDV</sequence>
<accession>A0A0C2XDE1</accession>
<feature type="transmembrane region" description="Helical" evidence="6">
    <location>
        <begin position="336"/>
        <end position="354"/>
    </location>
</feature>
<evidence type="ECO:0000256" key="4">
    <source>
        <dbReference type="ARBA" id="ARBA00023136"/>
    </source>
</evidence>
<proteinExistence type="predicted"/>
<feature type="transmembrane region" description="Helical" evidence="6">
    <location>
        <begin position="313"/>
        <end position="330"/>
    </location>
</feature>